<evidence type="ECO:0000313" key="2">
    <source>
        <dbReference type="EMBL" id="HIV00697.1"/>
    </source>
</evidence>
<organism evidence="2 3">
    <name type="scientific">Candidatus Stercoripulliclostridium merdipullorum</name>
    <dbReference type="NCBI Taxonomy" id="2840952"/>
    <lineage>
        <taxon>Bacteria</taxon>
        <taxon>Bacillati</taxon>
        <taxon>Bacillota</taxon>
        <taxon>Clostridia</taxon>
        <taxon>Eubacteriales</taxon>
        <taxon>Candidatus Stercoripulliclostridium</taxon>
    </lineage>
</organism>
<gene>
    <name evidence="2" type="ORF">IAB14_06265</name>
</gene>
<sequence length="249" mass="26956">MSLNRRIERTCLVLLCILTVAVVGCGLLTTLEASGTKGVDYNALQTNRYAVEVTQTKEYTLYLPEAEGVTWGFLFYVGTALPPENYDVLLRAVAGAGFAVGVSKNALADLMYREEEPIYAALGLQRYIIAGHSQGGGAAIRRAAENPATTKGCVLYSPMIVNDATLAGSALPMLYFEAENDTVLSDAIKAVAKSRMNAGRRYALLEGANHMCYGEMEFFGDGVNERDKAEIQQEVIDRTIAFLQSVTGD</sequence>
<dbReference type="PROSITE" id="PS51257">
    <property type="entry name" value="PROKAR_LIPOPROTEIN"/>
    <property type="match status" value="1"/>
</dbReference>
<dbReference type="Gene3D" id="3.40.50.1820">
    <property type="entry name" value="alpha/beta hydrolase"/>
    <property type="match status" value="1"/>
</dbReference>
<dbReference type="InterPro" id="IPR029059">
    <property type="entry name" value="AB_hydrolase_5"/>
</dbReference>
<evidence type="ECO:0000259" key="1">
    <source>
        <dbReference type="Pfam" id="PF12695"/>
    </source>
</evidence>
<dbReference type="AlphaFoldDB" id="A0A9D1NDN8"/>
<dbReference type="EMBL" id="DVOH01000050">
    <property type="protein sequence ID" value="HIV00697.1"/>
    <property type="molecule type" value="Genomic_DNA"/>
</dbReference>
<evidence type="ECO:0000313" key="3">
    <source>
        <dbReference type="Proteomes" id="UP000886891"/>
    </source>
</evidence>
<accession>A0A9D1NDN8</accession>
<dbReference type="Pfam" id="PF12695">
    <property type="entry name" value="Abhydrolase_5"/>
    <property type="match status" value="1"/>
</dbReference>
<reference evidence="2" key="2">
    <citation type="journal article" date="2021" name="PeerJ">
        <title>Extensive microbial diversity within the chicken gut microbiome revealed by metagenomics and culture.</title>
        <authorList>
            <person name="Gilroy R."/>
            <person name="Ravi A."/>
            <person name="Getino M."/>
            <person name="Pursley I."/>
            <person name="Horton D.L."/>
            <person name="Alikhan N.F."/>
            <person name="Baker D."/>
            <person name="Gharbi K."/>
            <person name="Hall N."/>
            <person name="Watson M."/>
            <person name="Adriaenssens E.M."/>
            <person name="Foster-Nyarko E."/>
            <person name="Jarju S."/>
            <person name="Secka A."/>
            <person name="Antonio M."/>
            <person name="Oren A."/>
            <person name="Chaudhuri R.R."/>
            <person name="La Ragione R."/>
            <person name="Hildebrand F."/>
            <person name="Pallen M.J."/>
        </authorList>
    </citation>
    <scope>NUCLEOTIDE SEQUENCE</scope>
    <source>
        <strain evidence="2">23406</strain>
    </source>
</reference>
<dbReference type="InterPro" id="IPR029058">
    <property type="entry name" value="AB_hydrolase_fold"/>
</dbReference>
<dbReference type="SUPFAM" id="SSF53474">
    <property type="entry name" value="alpha/beta-Hydrolases"/>
    <property type="match status" value="1"/>
</dbReference>
<reference evidence="2" key="1">
    <citation type="submission" date="2020-10" db="EMBL/GenBank/DDBJ databases">
        <authorList>
            <person name="Gilroy R."/>
        </authorList>
    </citation>
    <scope>NUCLEOTIDE SEQUENCE</scope>
    <source>
        <strain evidence="2">23406</strain>
    </source>
</reference>
<proteinExistence type="predicted"/>
<feature type="domain" description="Alpha/beta hydrolase fold-5" evidence="1">
    <location>
        <begin position="73"/>
        <end position="216"/>
    </location>
</feature>
<comment type="caution">
    <text evidence="2">The sequence shown here is derived from an EMBL/GenBank/DDBJ whole genome shotgun (WGS) entry which is preliminary data.</text>
</comment>
<dbReference type="GO" id="GO:0016787">
    <property type="term" value="F:hydrolase activity"/>
    <property type="evidence" value="ECO:0007669"/>
    <property type="project" value="InterPro"/>
</dbReference>
<protein>
    <recommendedName>
        <fullName evidence="1">Alpha/beta hydrolase fold-5 domain-containing protein</fullName>
    </recommendedName>
</protein>
<name>A0A9D1NDN8_9FIRM</name>
<dbReference type="Proteomes" id="UP000886891">
    <property type="component" value="Unassembled WGS sequence"/>
</dbReference>